<dbReference type="InterPro" id="IPR023214">
    <property type="entry name" value="HAD_sf"/>
</dbReference>
<dbReference type="InterPro" id="IPR036412">
    <property type="entry name" value="HAD-like_sf"/>
</dbReference>
<dbReference type="EMBL" id="JAFLQW010000332">
    <property type="protein sequence ID" value="MBO0349933.1"/>
    <property type="molecule type" value="Genomic_DNA"/>
</dbReference>
<dbReference type="RefSeq" id="WP_207088435.1">
    <property type="nucleotide sequence ID" value="NZ_JAFLQW010000332.1"/>
</dbReference>
<gene>
    <name evidence="1" type="ORF">J0895_12575</name>
</gene>
<reference evidence="1 2" key="1">
    <citation type="submission" date="2021-03" db="EMBL/GenBank/DDBJ databases">
        <title>Metabolic Capacity of the Antarctic Cyanobacterium Phormidium pseudopriestleyi that Sustains Oxygenic Photosynthesis in the Presence of Hydrogen Sulfide.</title>
        <authorList>
            <person name="Lumian J.E."/>
            <person name="Jungblut A.D."/>
            <person name="Dillon M.L."/>
            <person name="Hawes I."/>
            <person name="Doran P.T."/>
            <person name="Mackey T.J."/>
            <person name="Dick G.J."/>
            <person name="Grettenberger C.L."/>
            <person name="Sumner D.Y."/>
        </authorList>
    </citation>
    <scope>NUCLEOTIDE SEQUENCE [LARGE SCALE GENOMIC DNA]</scope>
    <source>
        <strain evidence="1 2">FRX01</strain>
    </source>
</reference>
<comment type="caution">
    <text evidence="1">The sequence shown here is derived from an EMBL/GenBank/DDBJ whole genome shotgun (WGS) entry which is preliminary data.</text>
</comment>
<proteinExistence type="predicted"/>
<dbReference type="NCBIfam" id="TIGR01484">
    <property type="entry name" value="HAD-SF-IIB"/>
    <property type="match status" value="1"/>
</dbReference>
<dbReference type="Pfam" id="PF08282">
    <property type="entry name" value="Hydrolase_3"/>
    <property type="match status" value="1"/>
</dbReference>
<keyword evidence="2" id="KW-1185">Reference proteome</keyword>
<organism evidence="1 2">
    <name type="scientific">Phormidium pseudopriestleyi FRX01</name>
    <dbReference type="NCBI Taxonomy" id="1759528"/>
    <lineage>
        <taxon>Bacteria</taxon>
        <taxon>Bacillati</taxon>
        <taxon>Cyanobacteriota</taxon>
        <taxon>Cyanophyceae</taxon>
        <taxon>Oscillatoriophycideae</taxon>
        <taxon>Oscillatoriales</taxon>
        <taxon>Oscillatoriaceae</taxon>
        <taxon>Phormidium</taxon>
    </lineage>
</organism>
<evidence type="ECO:0000313" key="2">
    <source>
        <dbReference type="Proteomes" id="UP000664844"/>
    </source>
</evidence>
<accession>A0ABS3FSB7</accession>
<dbReference type="InterPro" id="IPR006379">
    <property type="entry name" value="HAD-SF_hydro_IIB"/>
</dbReference>
<name>A0ABS3FSB7_9CYAN</name>
<dbReference type="GO" id="GO:0016787">
    <property type="term" value="F:hydrolase activity"/>
    <property type="evidence" value="ECO:0007669"/>
    <property type="project" value="UniProtKB-KW"/>
</dbReference>
<dbReference type="SUPFAM" id="SSF56784">
    <property type="entry name" value="HAD-like"/>
    <property type="match status" value="1"/>
</dbReference>
<keyword evidence="1" id="KW-0378">Hydrolase</keyword>
<sequence>MKSLPLSQLQTHHSLQQVAVVATDLDGTLTHQGKFTPDLLQALEALAAASVAVVIVTGRSAGWVSGLVSYLPVVGAIAENGGIFYPTNGTPVLLTPIADLKSHRQQLAAAFAHLLTEFPQLRETSDNPFRVTDWTFDVAGLTSDNLQRLKSLCAEMGWGFTFSTVHCHIKPHKQDKAVALMQILGDRFPDYTGDRVVTVGDSPNDESLFNNTLFPLSVGVANIAEYLPILTHHPAYLTDLPESEGFCELVRAILAAQFP</sequence>
<dbReference type="Proteomes" id="UP000664844">
    <property type="component" value="Unassembled WGS sequence"/>
</dbReference>
<dbReference type="PANTHER" id="PTHR10000:SF8">
    <property type="entry name" value="HAD SUPERFAMILY HYDROLASE-LIKE, TYPE 3"/>
    <property type="match status" value="1"/>
</dbReference>
<evidence type="ECO:0000313" key="1">
    <source>
        <dbReference type="EMBL" id="MBO0349933.1"/>
    </source>
</evidence>
<dbReference type="PANTHER" id="PTHR10000">
    <property type="entry name" value="PHOSPHOSERINE PHOSPHATASE"/>
    <property type="match status" value="1"/>
</dbReference>
<protein>
    <submittedName>
        <fullName evidence="1">HAD-IIB family hydrolase</fullName>
    </submittedName>
</protein>
<dbReference type="Gene3D" id="3.90.1070.10">
    <property type="match status" value="1"/>
</dbReference>
<dbReference type="Gene3D" id="3.40.50.1000">
    <property type="entry name" value="HAD superfamily/HAD-like"/>
    <property type="match status" value="1"/>
</dbReference>